<dbReference type="PANTHER" id="PTHR23081">
    <property type="entry name" value="RNA POLYMERASE II CTD PHOSPHATASE"/>
    <property type="match status" value="1"/>
</dbReference>
<evidence type="ECO:0000256" key="3">
    <source>
        <dbReference type="ARBA" id="ARBA00023242"/>
    </source>
</evidence>
<dbReference type="FunFam" id="3.40.50.1000:FF:000278">
    <property type="entry name" value="RNA polymerase II subunit A domain phosphatase"/>
    <property type="match status" value="1"/>
</dbReference>
<feature type="compositionally biased region" description="Acidic residues" evidence="7">
    <location>
        <begin position="726"/>
        <end position="736"/>
    </location>
</feature>
<gene>
    <name evidence="9" type="ORF">I313_02801</name>
</gene>
<evidence type="ECO:0000313" key="10">
    <source>
        <dbReference type="Proteomes" id="UP000053392"/>
    </source>
</evidence>
<dbReference type="Pfam" id="PF03031">
    <property type="entry name" value="NIF"/>
    <property type="match status" value="1"/>
</dbReference>
<feature type="compositionally biased region" description="Acidic residues" evidence="7">
    <location>
        <begin position="744"/>
        <end position="767"/>
    </location>
</feature>
<reference evidence="9 10" key="1">
    <citation type="submission" date="2015-01" db="EMBL/GenBank/DDBJ databases">
        <title>The Genome Sequence of Cryptococcus gattii Ram5.</title>
        <authorList>
            <consortium name="The Broad Institute Genomics Platform"/>
            <person name="Cuomo C."/>
            <person name="Litvintseva A."/>
            <person name="Chen Y."/>
            <person name="Heitman J."/>
            <person name="Sun S."/>
            <person name="Springer D."/>
            <person name="Dromer F."/>
            <person name="Young S."/>
            <person name="Zeng Q."/>
            <person name="Gargeya S."/>
            <person name="Abouelleil A."/>
            <person name="Alvarado L."/>
            <person name="Chapman S.B."/>
            <person name="Gainer-Dewar J."/>
            <person name="Goldberg J."/>
            <person name="Griggs A."/>
            <person name="Gujja S."/>
            <person name="Hansen M."/>
            <person name="Howarth C."/>
            <person name="Imamovic A."/>
            <person name="Larimer J."/>
            <person name="Murphy C."/>
            <person name="Naylor J."/>
            <person name="Pearson M."/>
            <person name="Priest M."/>
            <person name="Roberts A."/>
            <person name="Saif S."/>
            <person name="Shea T."/>
            <person name="Sykes S."/>
            <person name="Wortman J."/>
            <person name="Nusbaum C."/>
            <person name="Birren B."/>
        </authorList>
    </citation>
    <scope>NUCLEOTIDE SEQUENCE [LARGE SCALE GENOMIC DNA]</scope>
    <source>
        <strain evidence="9 10">Ram5</strain>
    </source>
</reference>
<evidence type="ECO:0000256" key="2">
    <source>
        <dbReference type="ARBA" id="ARBA00022801"/>
    </source>
</evidence>
<comment type="catalytic activity">
    <reaction evidence="5 6">
        <text>O-phospho-L-threonyl-[protein] + H2O = L-threonyl-[protein] + phosphate</text>
        <dbReference type="Rhea" id="RHEA:47004"/>
        <dbReference type="Rhea" id="RHEA-COMP:11060"/>
        <dbReference type="Rhea" id="RHEA-COMP:11605"/>
        <dbReference type="ChEBI" id="CHEBI:15377"/>
        <dbReference type="ChEBI" id="CHEBI:30013"/>
        <dbReference type="ChEBI" id="CHEBI:43474"/>
        <dbReference type="ChEBI" id="CHEBI:61977"/>
        <dbReference type="EC" id="3.1.3.16"/>
    </reaction>
</comment>
<feature type="region of interest" description="Disordered" evidence="7">
    <location>
        <begin position="436"/>
        <end position="481"/>
    </location>
</feature>
<dbReference type="Proteomes" id="UP000053392">
    <property type="component" value="Unassembled WGS sequence"/>
</dbReference>
<evidence type="ECO:0000256" key="6">
    <source>
        <dbReference type="RuleBase" id="RU366066"/>
    </source>
</evidence>
<dbReference type="InterPro" id="IPR023214">
    <property type="entry name" value="HAD_sf"/>
</dbReference>
<feature type="compositionally biased region" description="Basic and acidic residues" evidence="7">
    <location>
        <begin position="693"/>
        <end position="704"/>
    </location>
</feature>
<protein>
    <recommendedName>
        <fullName evidence="6">RNA polymerase II subunit A C-terminal domain phosphatase</fullName>
        <ecNumber evidence="6">3.1.3.16</ecNumber>
    </recommendedName>
</protein>
<organism evidence="9 10">
    <name type="scientific">Cryptococcus deuterogattii Ram5</name>
    <dbReference type="NCBI Taxonomy" id="1296110"/>
    <lineage>
        <taxon>Eukaryota</taxon>
        <taxon>Fungi</taxon>
        <taxon>Dikarya</taxon>
        <taxon>Basidiomycota</taxon>
        <taxon>Agaricomycotina</taxon>
        <taxon>Tremellomycetes</taxon>
        <taxon>Tremellales</taxon>
        <taxon>Cryptococcaceae</taxon>
        <taxon>Cryptococcus</taxon>
        <taxon>Cryptococcus gattii species complex</taxon>
    </lineage>
</organism>
<evidence type="ECO:0000256" key="4">
    <source>
        <dbReference type="ARBA" id="ARBA00047761"/>
    </source>
</evidence>
<evidence type="ECO:0000256" key="1">
    <source>
        <dbReference type="ARBA" id="ARBA00004123"/>
    </source>
</evidence>
<name>A0A0D0V2P7_9TREE</name>
<keyword evidence="3 6" id="KW-0539">Nucleus</keyword>
<dbReference type="OrthoDB" id="10249888at2759"/>
<dbReference type="NCBIfam" id="TIGR02250">
    <property type="entry name" value="FCP1_euk"/>
    <property type="match status" value="1"/>
</dbReference>
<dbReference type="SUPFAM" id="SSF52113">
    <property type="entry name" value="BRCT domain"/>
    <property type="match status" value="1"/>
</dbReference>
<keyword evidence="10" id="KW-1185">Reference proteome</keyword>
<dbReference type="InterPro" id="IPR036412">
    <property type="entry name" value="HAD-like_sf"/>
</dbReference>
<feature type="compositionally biased region" description="Basic and acidic residues" evidence="7">
    <location>
        <begin position="825"/>
        <end position="850"/>
    </location>
</feature>
<dbReference type="PROSITE" id="PS50969">
    <property type="entry name" value="FCP1"/>
    <property type="match status" value="1"/>
</dbReference>
<dbReference type="Gene3D" id="3.40.50.10190">
    <property type="entry name" value="BRCT domain"/>
    <property type="match status" value="1"/>
</dbReference>
<feature type="compositionally biased region" description="Acidic residues" evidence="7">
    <location>
        <begin position="516"/>
        <end position="527"/>
    </location>
</feature>
<dbReference type="GO" id="GO:0005634">
    <property type="term" value="C:nucleus"/>
    <property type="evidence" value="ECO:0007669"/>
    <property type="project" value="UniProtKB-SubCell"/>
</dbReference>
<dbReference type="EMBL" id="KN847900">
    <property type="protein sequence ID" value="KIR41666.1"/>
    <property type="molecule type" value="Genomic_DNA"/>
</dbReference>
<feature type="compositionally biased region" description="Basic and acidic residues" evidence="7">
    <location>
        <begin position="546"/>
        <end position="573"/>
    </location>
</feature>
<feature type="compositionally biased region" description="Basic and acidic residues" evidence="7">
    <location>
        <begin position="857"/>
        <end position="868"/>
    </location>
</feature>
<dbReference type="AlphaFoldDB" id="A0A0D0V2P7"/>
<comment type="catalytic activity">
    <reaction evidence="4 6">
        <text>O-phospho-L-seryl-[protein] + H2O = L-seryl-[protein] + phosphate</text>
        <dbReference type="Rhea" id="RHEA:20629"/>
        <dbReference type="Rhea" id="RHEA-COMP:9863"/>
        <dbReference type="Rhea" id="RHEA-COMP:11604"/>
        <dbReference type="ChEBI" id="CHEBI:15377"/>
        <dbReference type="ChEBI" id="CHEBI:29999"/>
        <dbReference type="ChEBI" id="CHEBI:43474"/>
        <dbReference type="ChEBI" id="CHEBI:83421"/>
        <dbReference type="EC" id="3.1.3.16"/>
    </reaction>
</comment>
<keyword evidence="2 6" id="KW-0378">Hydrolase</keyword>
<feature type="region of interest" description="Disordered" evidence="7">
    <location>
        <begin position="516"/>
        <end position="583"/>
    </location>
</feature>
<dbReference type="InterPro" id="IPR004274">
    <property type="entry name" value="FCP1_dom"/>
</dbReference>
<feature type="compositionally biased region" description="Low complexity" evidence="7">
    <location>
        <begin position="436"/>
        <end position="463"/>
    </location>
</feature>
<dbReference type="EC" id="3.1.3.16" evidence="6"/>
<feature type="compositionally biased region" description="Polar residues" evidence="7">
    <location>
        <begin position="771"/>
        <end position="787"/>
    </location>
</feature>
<dbReference type="InterPro" id="IPR036420">
    <property type="entry name" value="BRCT_dom_sf"/>
</dbReference>
<feature type="domain" description="FCP1 homology" evidence="8">
    <location>
        <begin position="183"/>
        <end position="430"/>
    </location>
</feature>
<dbReference type="Gene3D" id="3.40.50.1000">
    <property type="entry name" value="HAD superfamily/HAD-like"/>
    <property type="match status" value="1"/>
</dbReference>
<sequence>MSDPPTQLTLPTTLPYPITLTRLVARPGDEVKRGSRLLEYTFMSSDMREKVAKRRSQGGEMGEIANRNEKDDLSGTWESLIDGDVVEWKGAKPGMVIERNQASQVIVTVQQACSHPVQLHGMCGICGADLTEDDYLSRPALNPTQAGPSRYPGGFEIAHDAMGVTVSKNEAQRLENLTRDALLSTRRLSLIVDLDQTIIHTTVDPTVAEWMDEIHREELMDAQGKNSVPTGEAKDKEEEESTTPPGTPGPSALNTTVELSKEKNPNAEALRDVAKFQIADDLPPEYVKLKTKATEGQNPQESEGRWYFTKPRPGLQKFLDEMSQLYEMHVYTMGTRTYADAIVKVIDPDGKIFGGRILSRDESGSFSSKNLKRLFPTDTSMVVVIDDRSDVWGDCPNLVKVVPCDINSSFLPTNKSTPPPSSAATTAAAAFSSSAPLSSSLSKSPSPSLTLSPSPPSASSIASTPPPVTPPEVSADLEPIERIKTAEPTIEEELMMKTRLLDQLSTSRPLARLQEELENEDSGDDESGQNQDGEANAAAETGMKTVMEKEKEEKQEEKPTTRERDESRKERSRSPSKHRKPLLNPHDYELVRVAKILQEIHSRFYKAFDALEGWDPKKTLPMSCDVEFIIPEMKAEVLDGCSLVFSGMIPREADPSTAGKMEGVKVVWAQWFWDSVALWERQDEDKYIAGKKEGTGDAEKRVEAEAGVEGETGNSDNHKNMKKEEDDGEEHEDMNDDTQVGQGWDEEAEREWEEFMAGEDDWSDEEGSVGSRKSMTSVKSESAPSTPSKKRVRYADEELLPLEEFKDPSPTTLSDAPPSKRHKAHLVEYTKPGEEGSGEDRSRHKDHGMYEPDFEKDDEKSGDEDHGRGVVGGMEGTDGDDEFALLQMMMPMETKMMEIGMEINVVAGEK</sequence>
<dbReference type="PANTHER" id="PTHR23081:SF36">
    <property type="entry name" value="RNA POLYMERASE II SUBUNIT A C-TERMINAL DOMAIN PHOSPHATASE"/>
    <property type="match status" value="1"/>
</dbReference>
<evidence type="ECO:0000313" key="9">
    <source>
        <dbReference type="EMBL" id="KIR41666.1"/>
    </source>
</evidence>
<dbReference type="InterPro" id="IPR011947">
    <property type="entry name" value="FCP1_euk"/>
</dbReference>
<evidence type="ECO:0000259" key="8">
    <source>
        <dbReference type="PROSITE" id="PS50969"/>
    </source>
</evidence>
<comment type="function">
    <text evidence="6">This promotes the activity of RNA polymerase II.</text>
</comment>
<evidence type="ECO:0000256" key="5">
    <source>
        <dbReference type="ARBA" id="ARBA00048336"/>
    </source>
</evidence>
<dbReference type="SMART" id="SM00577">
    <property type="entry name" value="CPDc"/>
    <property type="match status" value="1"/>
</dbReference>
<feature type="region of interest" description="Disordered" evidence="7">
    <location>
        <begin position="219"/>
        <end position="254"/>
    </location>
</feature>
<dbReference type="HOGENOM" id="CLU_007683_0_0_1"/>
<comment type="subcellular location">
    <subcellularLocation>
        <location evidence="1 6">Nucleus</location>
    </subcellularLocation>
</comment>
<evidence type="ECO:0000256" key="7">
    <source>
        <dbReference type="SAM" id="MobiDB-lite"/>
    </source>
</evidence>
<feature type="compositionally biased region" description="Basic and acidic residues" evidence="7">
    <location>
        <begin position="716"/>
        <end position="725"/>
    </location>
</feature>
<dbReference type="CDD" id="cd07521">
    <property type="entry name" value="HAD_FCP1-like"/>
    <property type="match status" value="1"/>
</dbReference>
<feature type="region of interest" description="Disordered" evidence="7">
    <location>
        <begin position="693"/>
        <end position="879"/>
    </location>
</feature>
<accession>A0A0D0V2P7</accession>
<proteinExistence type="predicted"/>
<dbReference type="GO" id="GO:0008420">
    <property type="term" value="F:RNA polymerase II CTD heptapeptide repeat phosphatase activity"/>
    <property type="evidence" value="ECO:0007669"/>
    <property type="project" value="UniProtKB-UniRule"/>
</dbReference>
<dbReference type="InterPro" id="IPR039189">
    <property type="entry name" value="Fcp1"/>
</dbReference>
<dbReference type="SUPFAM" id="SSF56784">
    <property type="entry name" value="HAD-like"/>
    <property type="match status" value="1"/>
</dbReference>